<dbReference type="Proteomes" id="UP000014760">
    <property type="component" value="Unassembled WGS sequence"/>
</dbReference>
<dbReference type="EMBL" id="KB294420">
    <property type="protein sequence ID" value="ELU14518.1"/>
    <property type="molecule type" value="Genomic_DNA"/>
</dbReference>
<organism evidence="1">
    <name type="scientific">Capitella teleta</name>
    <name type="common">Polychaete worm</name>
    <dbReference type="NCBI Taxonomy" id="283909"/>
    <lineage>
        <taxon>Eukaryota</taxon>
        <taxon>Metazoa</taxon>
        <taxon>Spiralia</taxon>
        <taxon>Lophotrochozoa</taxon>
        <taxon>Annelida</taxon>
        <taxon>Polychaeta</taxon>
        <taxon>Sedentaria</taxon>
        <taxon>Scolecida</taxon>
        <taxon>Capitellidae</taxon>
        <taxon>Capitella</taxon>
    </lineage>
</organism>
<dbReference type="HOGENOM" id="CLU_1598613_0_0_1"/>
<name>R7V6L4_CAPTE</name>
<gene>
    <name evidence="1" type="ORF">CAPTEDRAFT_191105</name>
</gene>
<feature type="non-terminal residue" evidence="1">
    <location>
        <position position="167"/>
    </location>
</feature>
<evidence type="ECO:0000313" key="2">
    <source>
        <dbReference type="EnsemblMetazoa" id="CapteP191105"/>
    </source>
</evidence>
<reference evidence="3" key="1">
    <citation type="submission" date="2012-12" db="EMBL/GenBank/DDBJ databases">
        <authorList>
            <person name="Hellsten U."/>
            <person name="Grimwood J."/>
            <person name="Chapman J.A."/>
            <person name="Shapiro H."/>
            <person name="Aerts A."/>
            <person name="Otillar R.P."/>
            <person name="Terry A.Y."/>
            <person name="Boore J.L."/>
            <person name="Simakov O."/>
            <person name="Marletaz F."/>
            <person name="Cho S.-J."/>
            <person name="Edsinger-Gonzales E."/>
            <person name="Havlak P."/>
            <person name="Kuo D.-H."/>
            <person name="Larsson T."/>
            <person name="Lv J."/>
            <person name="Arendt D."/>
            <person name="Savage R."/>
            <person name="Osoegawa K."/>
            <person name="de Jong P."/>
            <person name="Lindberg D.R."/>
            <person name="Seaver E.C."/>
            <person name="Weisblat D.A."/>
            <person name="Putnam N.H."/>
            <person name="Grigoriev I.V."/>
            <person name="Rokhsar D.S."/>
        </authorList>
    </citation>
    <scope>NUCLEOTIDE SEQUENCE</scope>
    <source>
        <strain evidence="3">I ESC-2004</strain>
    </source>
</reference>
<keyword evidence="3" id="KW-1185">Reference proteome</keyword>
<dbReference type="EnsemblMetazoa" id="CapteT191105">
    <property type="protein sequence ID" value="CapteP191105"/>
    <property type="gene ID" value="CapteG191105"/>
</dbReference>
<reference evidence="1 3" key="2">
    <citation type="journal article" date="2013" name="Nature">
        <title>Insights into bilaterian evolution from three spiralian genomes.</title>
        <authorList>
            <person name="Simakov O."/>
            <person name="Marletaz F."/>
            <person name="Cho S.J."/>
            <person name="Edsinger-Gonzales E."/>
            <person name="Havlak P."/>
            <person name="Hellsten U."/>
            <person name="Kuo D.H."/>
            <person name="Larsson T."/>
            <person name="Lv J."/>
            <person name="Arendt D."/>
            <person name="Savage R."/>
            <person name="Osoegawa K."/>
            <person name="de Jong P."/>
            <person name="Grimwood J."/>
            <person name="Chapman J.A."/>
            <person name="Shapiro H."/>
            <person name="Aerts A."/>
            <person name="Otillar R.P."/>
            <person name="Terry A.Y."/>
            <person name="Boore J.L."/>
            <person name="Grigoriev I.V."/>
            <person name="Lindberg D.R."/>
            <person name="Seaver E.C."/>
            <person name="Weisblat D.A."/>
            <person name="Putnam N.H."/>
            <person name="Rokhsar D.S."/>
        </authorList>
    </citation>
    <scope>NUCLEOTIDE SEQUENCE</scope>
    <source>
        <strain evidence="1 3">I ESC-2004</strain>
    </source>
</reference>
<dbReference type="EMBL" id="AMQN01038601">
    <property type="status" value="NOT_ANNOTATED_CDS"/>
    <property type="molecule type" value="Genomic_DNA"/>
</dbReference>
<sequence length="167" mass="18123">MHTPSVVLAKPKSDTTMAELHEDHYAMQLDACLETYTDTDEVFSPPVDSPDGKGATAPMPPPPLANIKDVMTRTDSSHSNLSQATSGDVSDLPSPLLVAIEDFDTKAVDQLIVNGLDIKNIGQGGMNAGHYLFNCYCRLHPADQVEVRPKLIDILQVLLKNDLDITP</sequence>
<evidence type="ECO:0000313" key="3">
    <source>
        <dbReference type="Proteomes" id="UP000014760"/>
    </source>
</evidence>
<dbReference type="AlphaFoldDB" id="R7V6L4"/>
<reference evidence="2" key="3">
    <citation type="submission" date="2015-06" db="UniProtKB">
        <authorList>
            <consortium name="EnsemblMetazoa"/>
        </authorList>
    </citation>
    <scope>IDENTIFICATION</scope>
</reference>
<protein>
    <submittedName>
        <fullName evidence="1 2">Uncharacterized protein</fullName>
    </submittedName>
</protein>
<evidence type="ECO:0000313" key="1">
    <source>
        <dbReference type="EMBL" id="ELU14518.1"/>
    </source>
</evidence>
<accession>R7V6L4</accession>
<proteinExistence type="predicted"/>